<proteinExistence type="predicted"/>
<evidence type="ECO:0000256" key="1">
    <source>
        <dbReference type="SAM" id="MobiDB-lite"/>
    </source>
</evidence>
<dbReference type="Proteomes" id="UP000030111">
    <property type="component" value="Unassembled WGS sequence"/>
</dbReference>
<evidence type="ECO:0008006" key="4">
    <source>
        <dbReference type="Google" id="ProtNLM"/>
    </source>
</evidence>
<dbReference type="NCBIfam" id="TIGR03696">
    <property type="entry name" value="Rhs_assc_core"/>
    <property type="match status" value="1"/>
</dbReference>
<dbReference type="AlphaFoldDB" id="A0A0A2MT05"/>
<comment type="caution">
    <text evidence="2">The sequence shown here is derived from an EMBL/GenBank/DDBJ whole genome shotgun (WGS) entry which is preliminary data.</text>
</comment>
<dbReference type="EMBL" id="JRLY01000001">
    <property type="protein sequence ID" value="KGO94608.1"/>
    <property type="molecule type" value="Genomic_DNA"/>
</dbReference>
<gene>
    <name evidence="2" type="ORF">Q766_00335</name>
</gene>
<organism evidence="2 3">
    <name type="scientific">Flavobacterium subsaxonicum WB 4.1-42 = DSM 21790</name>
    <dbReference type="NCBI Taxonomy" id="1121898"/>
    <lineage>
        <taxon>Bacteria</taxon>
        <taxon>Pseudomonadati</taxon>
        <taxon>Bacteroidota</taxon>
        <taxon>Flavobacteriia</taxon>
        <taxon>Flavobacteriales</taxon>
        <taxon>Flavobacteriaceae</taxon>
        <taxon>Flavobacterium</taxon>
    </lineage>
</organism>
<dbReference type="OrthoDB" id="2972467at2"/>
<feature type="region of interest" description="Disordered" evidence="1">
    <location>
        <begin position="1"/>
        <end position="21"/>
    </location>
</feature>
<keyword evidence="3" id="KW-1185">Reference proteome</keyword>
<dbReference type="PANTHER" id="PTHR32305">
    <property type="match status" value="1"/>
</dbReference>
<dbReference type="InterPro" id="IPR022385">
    <property type="entry name" value="Rhs_assc_core"/>
</dbReference>
<protein>
    <recommendedName>
        <fullName evidence="4">RHS repeat-associated core domain-containing protein</fullName>
    </recommendedName>
</protein>
<accession>A0A0A2MT05</accession>
<dbReference type="STRING" id="1121898.GCA_000422725_00543"/>
<sequence>MLVPNRHANTPDYRYGFQGQEMDDEVKGEGNNYDFGARMYDPRVGRWFSPDPFTAKSADWTPYRFAFNNPLRFIDKDGNYETDGLT</sequence>
<name>A0A0A2MT05_9FLAO</name>
<reference evidence="2 3" key="1">
    <citation type="submission" date="2013-09" db="EMBL/GenBank/DDBJ databases">
        <authorList>
            <person name="Zeng Z."/>
            <person name="Chen C."/>
        </authorList>
    </citation>
    <scope>NUCLEOTIDE SEQUENCE [LARGE SCALE GENOMIC DNA]</scope>
    <source>
        <strain evidence="2 3">WB 4.1-42</strain>
    </source>
</reference>
<dbReference type="InterPro" id="IPR050708">
    <property type="entry name" value="T6SS_VgrG/RHS"/>
</dbReference>
<dbReference type="Gene3D" id="2.180.10.10">
    <property type="entry name" value="RHS repeat-associated core"/>
    <property type="match status" value="1"/>
</dbReference>
<dbReference type="PANTHER" id="PTHR32305:SF15">
    <property type="entry name" value="PROTEIN RHSA-RELATED"/>
    <property type="match status" value="1"/>
</dbReference>
<dbReference type="eggNOG" id="COG3209">
    <property type="taxonomic scope" value="Bacteria"/>
</dbReference>
<evidence type="ECO:0000313" key="2">
    <source>
        <dbReference type="EMBL" id="KGO94608.1"/>
    </source>
</evidence>
<evidence type="ECO:0000313" key="3">
    <source>
        <dbReference type="Proteomes" id="UP000030111"/>
    </source>
</evidence>
<dbReference type="RefSeq" id="WP_026991990.1">
    <property type="nucleotide sequence ID" value="NZ_JRLY01000001.1"/>
</dbReference>